<dbReference type="InterPro" id="IPR000334">
    <property type="entry name" value="Glyco_hydro_45"/>
</dbReference>
<gene>
    <name evidence="12" type="ORF">HK097_000404</name>
</gene>
<reference evidence="12" key="1">
    <citation type="submission" date="2020-05" db="EMBL/GenBank/DDBJ databases">
        <title>Phylogenomic resolution of chytrid fungi.</title>
        <authorList>
            <person name="Stajich J.E."/>
            <person name="Amses K."/>
            <person name="Simmons R."/>
            <person name="Seto K."/>
            <person name="Myers J."/>
            <person name="Bonds A."/>
            <person name="Quandt C.A."/>
            <person name="Barry K."/>
            <person name="Liu P."/>
            <person name="Grigoriev I."/>
            <person name="Longcore J.E."/>
            <person name="James T.Y."/>
        </authorList>
    </citation>
    <scope>NUCLEOTIDE SEQUENCE</scope>
    <source>
        <strain evidence="12">JEL0318</strain>
    </source>
</reference>
<dbReference type="InterPro" id="IPR052288">
    <property type="entry name" value="GH45_Enzymes"/>
</dbReference>
<evidence type="ECO:0000313" key="13">
    <source>
        <dbReference type="Proteomes" id="UP001212841"/>
    </source>
</evidence>
<organism evidence="12 13">
    <name type="scientific">Rhizophlyctis rosea</name>
    <dbReference type="NCBI Taxonomy" id="64517"/>
    <lineage>
        <taxon>Eukaryota</taxon>
        <taxon>Fungi</taxon>
        <taxon>Fungi incertae sedis</taxon>
        <taxon>Chytridiomycota</taxon>
        <taxon>Chytridiomycota incertae sedis</taxon>
        <taxon>Chytridiomycetes</taxon>
        <taxon>Rhizophlyctidales</taxon>
        <taxon>Rhizophlyctidaceae</taxon>
        <taxon>Rhizophlyctis</taxon>
    </lineage>
</organism>
<comment type="caution">
    <text evidence="12">The sequence shown here is derived from an EMBL/GenBank/DDBJ whole genome shotgun (WGS) entry which is preliminary data.</text>
</comment>
<protein>
    <recommendedName>
        <fullName evidence="3 9">Cellulase</fullName>
        <ecNumber evidence="3 9">3.2.1.4</ecNumber>
    </recommendedName>
</protein>
<dbReference type="SUPFAM" id="SSF50685">
    <property type="entry name" value="Barwin-like endoglucanases"/>
    <property type="match status" value="1"/>
</dbReference>
<feature type="region of interest" description="Disordered" evidence="10">
    <location>
        <begin position="1"/>
        <end position="40"/>
    </location>
</feature>
<evidence type="ECO:0000313" key="12">
    <source>
        <dbReference type="EMBL" id="KAJ3046912.1"/>
    </source>
</evidence>
<comment type="catalytic activity">
    <reaction evidence="1 9">
        <text>Endohydrolysis of (1-&gt;4)-beta-D-glucosidic linkages in cellulose, lichenin and cereal beta-D-glucans.</text>
        <dbReference type="EC" id="3.2.1.4"/>
    </reaction>
</comment>
<dbReference type="EMBL" id="JADGJD010001067">
    <property type="protein sequence ID" value="KAJ3046912.1"/>
    <property type="molecule type" value="Genomic_DNA"/>
</dbReference>
<sequence length="239" mass="25026">YKQCIPGGGPTTTTTTTSRTTAKTTSTSTTSAPAAQGTPGNTTRYWDCCKPSCSWPGKGSPTAARTCAKDGVTFMGSNEKNACDGGNSYTCNDYQPWAINDNLSYGFAAANIAGLTEADWCCGCYELTFTSGPVAGKTHIVQVLNTGSDLGAGHFDLQIPGGGVGLFNGCSAQWGAGPSGWGGQYGGINGALECSMLPTQLQKGCQWRFNWFKNADNPYMTFRKVTCPSELSSKSGCSR</sequence>
<dbReference type="AlphaFoldDB" id="A0AAD5SDN2"/>
<dbReference type="GO" id="GO:0030245">
    <property type="term" value="P:cellulose catabolic process"/>
    <property type="evidence" value="ECO:0007669"/>
    <property type="project" value="UniProtKB-KW"/>
</dbReference>
<name>A0AAD5SDN2_9FUNG</name>
<keyword evidence="8" id="KW-0624">Polysaccharide degradation</keyword>
<dbReference type="InterPro" id="IPR036908">
    <property type="entry name" value="RlpA-like_sf"/>
</dbReference>
<accession>A0AAD5SDN2</accession>
<keyword evidence="4" id="KW-0378">Hydrolase</keyword>
<evidence type="ECO:0000256" key="7">
    <source>
        <dbReference type="ARBA" id="ARBA00023295"/>
    </source>
</evidence>
<feature type="compositionally biased region" description="Low complexity" evidence="10">
    <location>
        <begin position="11"/>
        <end position="39"/>
    </location>
</feature>
<dbReference type="PANTHER" id="PTHR39730">
    <property type="entry name" value="ENDOGLUCANASE 1"/>
    <property type="match status" value="1"/>
</dbReference>
<dbReference type="Gene3D" id="2.40.40.10">
    <property type="entry name" value="RlpA-like domain"/>
    <property type="match status" value="1"/>
</dbReference>
<feature type="compositionally biased region" description="Gly residues" evidence="10">
    <location>
        <begin position="1"/>
        <end position="10"/>
    </location>
</feature>
<evidence type="ECO:0000256" key="10">
    <source>
        <dbReference type="SAM" id="MobiDB-lite"/>
    </source>
</evidence>
<keyword evidence="13" id="KW-1185">Reference proteome</keyword>
<dbReference type="Pfam" id="PF02015">
    <property type="entry name" value="Glyco_hydro_45"/>
    <property type="match status" value="1"/>
</dbReference>
<evidence type="ECO:0000256" key="2">
    <source>
        <dbReference type="ARBA" id="ARBA00007793"/>
    </source>
</evidence>
<evidence type="ECO:0000256" key="4">
    <source>
        <dbReference type="ARBA" id="ARBA00022801"/>
    </source>
</evidence>
<feature type="domain" description="Glycosyl hydrolases family 45 active site" evidence="11">
    <location>
        <begin position="42"/>
        <end position="53"/>
    </location>
</feature>
<feature type="active site" description="Nucleophile" evidence="9">
    <location>
        <position position="47"/>
    </location>
</feature>
<dbReference type="PANTHER" id="PTHR39730:SF1">
    <property type="entry name" value="ENDOGLUCANASE 1"/>
    <property type="match status" value="1"/>
</dbReference>
<evidence type="ECO:0000259" key="11">
    <source>
        <dbReference type="PROSITE" id="PS01140"/>
    </source>
</evidence>
<keyword evidence="7" id="KW-0326">Glycosidase</keyword>
<comment type="similarity">
    <text evidence="2">Belongs to the glycosyl hydrolase 45 (cellulase K) family.</text>
</comment>
<keyword evidence="5" id="KW-0136">Cellulose degradation</keyword>
<dbReference type="EC" id="3.2.1.4" evidence="3 9"/>
<proteinExistence type="inferred from homology"/>
<evidence type="ECO:0000256" key="6">
    <source>
        <dbReference type="ARBA" id="ARBA00023277"/>
    </source>
</evidence>
<keyword evidence="6" id="KW-0119">Carbohydrate metabolism</keyword>
<dbReference type="GO" id="GO:0008810">
    <property type="term" value="F:cellulase activity"/>
    <property type="evidence" value="ECO:0007669"/>
    <property type="project" value="UniProtKB-EC"/>
</dbReference>
<evidence type="ECO:0000256" key="8">
    <source>
        <dbReference type="ARBA" id="ARBA00023326"/>
    </source>
</evidence>
<evidence type="ECO:0000256" key="9">
    <source>
        <dbReference type="PROSITE-ProRule" id="PRU10069"/>
    </source>
</evidence>
<evidence type="ECO:0000256" key="5">
    <source>
        <dbReference type="ARBA" id="ARBA00023001"/>
    </source>
</evidence>
<feature type="non-terminal residue" evidence="12">
    <location>
        <position position="1"/>
    </location>
</feature>
<evidence type="ECO:0000256" key="3">
    <source>
        <dbReference type="ARBA" id="ARBA00012601"/>
    </source>
</evidence>
<evidence type="ECO:0000256" key="1">
    <source>
        <dbReference type="ARBA" id="ARBA00000966"/>
    </source>
</evidence>
<dbReference type="Proteomes" id="UP001212841">
    <property type="component" value="Unassembled WGS sequence"/>
</dbReference>
<dbReference type="PROSITE" id="PS01140">
    <property type="entry name" value="GLYCOSYL_HYDROL_F45"/>
    <property type="match status" value="1"/>
</dbReference>